<keyword evidence="5 8" id="KW-0547">Nucleotide-binding</keyword>
<keyword evidence="3 8" id="KW-0690">Ribosome biogenesis</keyword>
<gene>
    <name evidence="8 13" type="primary">der</name>
    <name evidence="13" type="ORF">NEICINOT_04971</name>
</gene>
<dbReference type="InterPro" id="IPR003593">
    <property type="entry name" value="AAA+_ATPase"/>
</dbReference>
<evidence type="ECO:0000256" key="2">
    <source>
        <dbReference type="ARBA" id="ARBA00020953"/>
    </source>
</evidence>
<dbReference type="FunFam" id="3.30.300.20:FF:000023">
    <property type="entry name" value="GTPase Der"/>
    <property type="match status" value="1"/>
</dbReference>
<feature type="binding site" evidence="8">
    <location>
        <begin position="108"/>
        <end position="112"/>
    </location>
    <ligand>
        <name>GTP</name>
        <dbReference type="ChEBI" id="CHEBI:37565"/>
        <label>1</label>
    </ligand>
</feature>
<dbReference type="HAMAP" id="MF_00195">
    <property type="entry name" value="GTPase_Der"/>
    <property type="match status" value="1"/>
</dbReference>
<dbReference type="EMBL" id="ACDY02000015">
    <property type="protein sequence ID" value="EEZ70930.1"/>
    <property type="molecule type" value="Genomic_DNA"/>
</dbReference>
<feature type="binding site" evidence="8">
    <location>
        <begin position="346"/>
        <end position="349"/>
    </location>
    <ligand>
        <name>GTP</name>
        <dbReference type="ChEBI" id="CHEBI:37565"/>
        <label>2</label>
    </ligand>
</feature>
<feature type="region of interest" description="Disordered" evidence="11">
    <location>
        <begin position="487"/>
        <end position="537"/>
    </location>
</feature>
<dbReference type="Pfam" id="PF14714">
    <property type="entry name" value="KH_dom-like"/>
    <property type="match status" value="1"/>
</dbReference>
<protein>
    <recommendedName>
        <fullName evidence="2 8">GTPase Der</fullName>
    </recommendedName>
    <alternativeName>
        <fullName evidence="7 8">GTP-binding protein EngA</fullName>
    </alternativeName>
</protein>
<comment type="function">
    <text evidence="8 10">GTPase that plays an essential role in the late steps of ribosome biogenesis.</text>
</comment>
<dbReference type="CDD" id="cd01894">
    <property type="entry name" value="EngA1"/>
    <property type="match status" value="1"/>
</dbReference>
<feature type="compositionally biased region" description="Basic residues" evidence="11">
    <location>
        <begin position="522"/>
        <end position="537"/>
    </location>
</feature>
<evidence type="ECO:0000259" key="12">
    <source>
        <dbReference type="PROSITE" id="PS51712"/>
    </source>
</evidence>
<dbReference type="SUPFAM" id="SSF52540">
    <property type="entry name" value="P-loop containing nucleoside triphosphate hydrolases"/>
    <property type="match status" value="2"/>
</dbReference>
<sequence>MSSEMPSIIYQTAFYPPSLWPLAVKNLFTVFQRTPARVQTLPSLHLTQKDSIMKPTIALVGRPNVGKSTLFNRLTRTKDALVHDLPGLTRDRHYGHGKVGSKPYLVIDTGGFEPVVDSGILHEMAKQTLQAVDEADAVVFLVDGRTGLTPQDKIIADRLRQSPRPVYLAVNKGEGGNRAVLAAEFYELALGDPYVISGAHGDGVYYLIEDILEKFPEPEKEEEEAKHPVFAVIGRPNVGKSTLVNAILGEERVIAFDMAGTTRDSIHIDFEREGKPFTIIDTAGVRRRGKVDEAVEKFSVIKAMQAVEAANVAVLVLDAQQDVADQDATIAGFALEAGRALVVAVNKWDGISEERREQVKRDINRKLYFLDFAKFHFISALKERGIDGLFESIQAAYNAAMIKMPTPKITRVLQSAIERQQPPRAGLVRPKMRYAHQGGMNPPVIVVHGNSLHAISDSYTRYLTQTFRKAFNLQGTPLRIQYNVSENPYENAEDKPKKKPLRRVSLSNRIEKREGRKEDKNRFKKKTKVSVKKQFSK</sequence>
<dbReference type="InterPro" id="IPR006073">
    <property type="entry name" value="GTP-bd"/>
</dbReference>
<evidence type="ECO:0000313" key="13">
    <source>
        <dbReference type="EMBL" id="EEZ70930.1"/>
    </source>
</evidence>
<dbReference type="PRINTS" id="PR00326">
    <property type="entry name" value="GTP1OBG"/>
</dbReference>
<dbReference type="FunFam" id="3.40.50.300:FF:000040">
    <property type="entry name" value="GTPase Der"/>
    <property type="match status" value="1"/>
</dbReference>
<evidence type="ECO:0000256" key="9">
    <source>
        <dbReference type="PROSITE-ProRule" id="PRU01049"/>
    </source>
</evidence>
<dbReference type="eggNOG" id="COG1160">
    <property type="taxonomic scope" value="Bacteria"/>
</dbReference>
<dbReference type="InterPro" id="IPR015946">
    <property type="entry name" value="KH_dom-like_a/b"/>
</dbReference>
<feature type="binding site" evidence="8">
    <location>
        <begin position="171"/>
        <end position="174"/>
    </location>
    <ligand>
        <name>GTP</name>
        <dbReference type="ChEBI" id="CHEBI:37565"/>
        <label>1</label>
    </ligand>
</feature>
<evidence type="ECO:0000256" key="10">
    <source>
        <dbReference type="RuleBase" id="RU004481"/>
    </source>
</evidence>
<dbReference type="InterPro" id="IPR016484">
    <property type="entry name" value="GTPase_Der"/>
</dbReference>
<reference evidence="13 14" key="1">
    <citation type="submission" date="2009-10" db="EMBL/GenBank/DDBJ databases">
        <authorList>
            <person name="Weinstock G."/>
            <person name="Sodergren E."/>
            <person name="Clifton S."/>
            <person name="Fulton L."/>
            <person name="Fulton B."/>
            <person name="Courtney L."/>
            <person name="Fronick C."/>
            <person name="Harrison M."/>
            <person name="Strong C."/>
            <person name="Farmer C."/>
            <person name="Delahaunty K."/>
            <person name="Markovic C."/>
            <person name="Hall O."/>
            <person name="Minx P."/>
            <person name="Tomlinson C."/>
            <person name="Mitreva M."/>
            <person name="Nelson J."/>
            <person name="Hou S."/>
            <person name="Wollam A."/>
            <person name="Pepin K.H."/>
            <person name="Johnson M."/>
            <person name="Bhonagiri V."/>
            <person name="Nash W.E."/>
            <person name="Warren W."/>
            <person name="Chinwalla A."/>
            <person name="Mardis E.R."/>
            <person name="Wilson R.K."/>
        </authorList>
    </citation>
    <scope>NUCLEOTIDE SEQUENCE [LARGE SCALE GENOMIC DNA]</scope>
    <source>
        <strain evidence="13 14">ATCC 14685</strain>
    </source>
</reference>
<dbReference type="AlphaFoldDB" id="D0W5K2"/>
<evidence type="ECO:0000313" key="14">
    <source>
        <dbReference type="Proteomes" id="UP000003294"/>
    </source>
</evidence>
<dbReference type="PANTHER" id="PTHR43834:SF6">
    <property type="entry name" value="GTPASE DER"/>
    <property type="match status" value="1"/>
</dbReference>
<feature type="domain" description="EngA-type G" evidence="12">
    <location>
        <begin position="55"/>
        <end position="219"/>
    </location>
</feature>
<feature type="binding site" evidence="8">
    <location>
        <begin position="281"/>
        <end position="285"/>
    </location>
    <ligand>
        <name>GTP</name>
        <dbReference type="ChEBI" id="CHEBI:37565"/>
        <label>2</label>
    </ligand>
</feature>
<keyword evidence="6 8" id="KW-0342">GTP-binding</keyword>
<evidence type="ECO:0000256" key="7">
    <source>
        <dbReference type="ARBA" id="ARBA00032345"/>
    </source>
</evidence>
<proteinExistence type="inferred from homology"/>
<dbReference type="InterPro" id="IPR031166">
    <property type="entry name" value="G_ENGA"/>
</dbReference>
<dbReference type="PIRSF" id="PIRSF006485">
    <property type="entry name" value="GTP-binding_EngA"/>
    <property type="match status" value="1"/>
</dbReference>
<evidence type="ECO:0000256" key="1">
    <source>
        <dbReference type="ARBA" id="ARBA00008279"/>
    </source>
</evidence>
<dbReference type="PROSITE" id="PS51712">
    <property type="entry name" value="G_ENGA"/>
    <property type="match status" value="2"/>
</dbReference>
<dbReference type="GO" id="GO:0042254">
    <property type="term" value="P:ribosome biogenesis"/>
    <property type="evidence" value="ECO:0007669"/>
    <property type="project" value="UniProtKB-KW"/>
</dbReference>
<evidence type="ECO:0000256" key="3">
    <source>
        <dbReference type="ARBA" id="ARBA00022517"/>
    </source>
</evidence>
<dbReference type="Proteomes" id="UP000003294">
    <property type="component" value="Unassembled WGS sequence"/>
</dbReference>
<dbReference type="CDD" id="cd01895">
    <property type="entry name" value="EngA2"/>
    <property type="match status" value="1"/>
</dbReference>
<dbReference type="InterPro" id="IPR032859">
    <property type="entry name" value="KH_dom-like"/>
</dbReference>
<dbReference type="Gene3D" id="3.30.300.20">
    <property type="match status" value="1"/>
</dbReference>
<dbReference type="Pfam" id="PF01926">
    <property type="entry name" value="MMR_HSR1"/>
    <property type="match status" value="2"/>
</dbReference>
<dbReference type="GO" id="GO:0043022">
    <property type="term" value="F:ribosome binding"/>
    <property type="evidence" value="ECO:0007669"/>
    <property type="project" value="TreeGrafter"/>
</dbReference>
<comment type="subunit">
    <text evidence="8">Associates with the 50S ribosomal subunit.</text>
</comment>
<dbReference type="FunFam" id="3.40.50.300:FF:000057">
    <property type="entry name" value="GTPase Der"/>
    <property type="match status" value="1"/>
</dbReference>
<dbReference type="NCBIfam" id="TIGR03594">
    <property type="entry name" value="GTPase_EngA"/>
    <property type="match status" value="1"/>
</dbReference>
<evidence type="ECO:0000256" key="11">
    <source>
        <dbReference type="SAM" id="MobiDB-lite"/>
    </source>
</evidence>
<dbReference type="PANTHER" id="PTHR43834">
    <property type="entry name" value="GTPASE DER"/>
    <property type="match status" value="1"/>
</dbReference>
<dbReference type="Gene3D" id="3.40.50.300">
    <property type="entry name" value="P-loop containing nucleotide triphosphate hydrolases"/>
    <property type="match status" value="2"/>
</dbReference>
<feature type="compositionally biased region" description="Basic and acidic residues" evidence="11">
    <location>
        <begin position="509"/>
        <end position="521"/>
    </location>
</feature>
<dbReference type="InterPro" id="IPR005225">
    <property type="entry name" value="Small_GTP-bd"/>
</dbReference>
<keyword evidence="4 10" id="KW-0677">Repeat</keyword>
<evidence type="ECO:0000256" key="5">
    <source>
        <dbReference type="ARBA" id="ARBA00022741"/>
    </source>
</evidence>
<feature type="binding site" evidence="8">
    <location>
        <begin position="61"/>
        <end position="68"/>
    </location>
    <ligand>
        <name>GTP</name>
        <dbReference type="ChEBI" id="CHEBI:37565"/>
        <label>1</label>
    </ligand>
</feature>
<feature type="binding site" evidence="8">
    <location>
        <begin position="234"/>
        <end position="241"/>
    </location>
    <ligand>
        <name>GTP</name>
        <dbReference type="ChEBI" id="CHEBI:37565"/>
        <label>2</label>
    </ligand>
</feature>
<dbReference type="GO" id="GO:0005525">
    <property type="term" value="F:GTP binding"/>
    <property type="evidence" value="ECO:0007669"/>
    <property type="project" value="UniProtKB-UniRule"/>
</dbReference>
<dbReference type="NCBIfam" id="TIGR00231">
    <property type="entry name" value="small_GTP"/>
    <property type="match status" value="2"/>
</dbReference>
<dbReference type="STRING" id="546262.NEICINOT_04971"/>
<accession>D0W5K2</accession>
<evidence type="ECO:0000256" key="6">
    <source>
        <dbReference type="ARBA" id="ARBA00023134"/>
    </source>
</evidence>
<comment type="caution">
    <text evidence="13">The sequence shown here is derived from an EMBL/GenBank/DDBJ whole genome shotgun (WGS) entry which is preliminary data.</text>
</comment>
<dbReference type="InterPro" id="IPR027417">
    <property type="entry name" value="P-loop_NTPase"/>
</dbReference>
<comment type="similarity">
    <text evidence="1 8 9 10">Belongs to the TRAFAC class TrmE-Era-EngA-EngB-Septin-like GTPase superfamily. EngA (Der) GTPase family.</text>
</comment>
<evidence type="ECO:0000256" key="4">
    <source>
        <dbReference type="ARBA" id="ARBA00022737"/>
    </source>
</evidence>
<organism evidence="13 14">
    <name type="scientific">Neisseria cinerea ATCC 14685</name>
    <dbReference type="NCBI Taxonomy" id="546262"/>
    <lineage>
        <taxon>Bacteria</taxon>
        <taxon>Pseudomonadati</taxon>
        <taxon>Pseudomonadota</taxon>
        <taxon>Betaproteobacteria</taxon>
        <taxon>Neisseriales</taxon>
        <taxon>Neisseriaceae</taxon>
        <taxon>Neisseria</taxon>
    </lineage>
</organism>
<evidence type="ECO:0000256" key="8">
    <source>
        <dbReference type="HAMAP-Rule" id="MF_00195"/>
    </source>
</evidence>
<name>D0W5K2_NEICI</name>
<dbReference type="SMART" id="SM00382">
    <property type="entry name" value="AAA"/>
    <property type="match status" value="2"/>
</dbReference>
<feature type="domain" description="EngA-type G" evidence="12">
    <location>
        <begin position="228"/>
        <end position="401"/>
    </location>
</feature>